<organism evidence="4 5">
    <name type="scientific">Halovulum marinum</name>
    <dbReference type="NCBI Taxonomy" id="2662447"/>
    <lineage>
        <taxon>Bacteria</taxon>
        <taxon>Pseudomonadati</taxon>
        <taxon>Pseudomonadota</taxon>
        <taxon>Alphaproteobacteria</taxon>
        <taxon>Rhodobacterales</taxon>
        <taxon>Paracoccaceae</taxon>
        <taxon>Halovulum</taxon>
    </lineage>
</organism>
<evidence type="ECO:0000313" key="5">
    <source>
        <dbReference type="Proteomes" id="UP000474957"/>
    </source>
</evidence>
<name>A0A6L5YV68_9RHOB</name>
<dbReference type="InterPro" id="IPR012909">
    <property type="entry name" value="PHA_DNA-bd_N"/>
</dbReference>
<dbReference type="EMBL" id="WIND01000001">
    <property type="protein sequence ID" value="MSU88181.1"/>
    <property type="molecule type" value="Genomic_DNA"/>
</dbReference>
<dbReference type="Pfam" id="PF07879">
    <property type="entry name" value="PHB_acc_N"/>
    <property type="match status" value="1"/>
</dbReference>
<proteinExistence type="predicted"/>
<dbReference type="NCBIfam" id="TIGR01848">
    <property type="entry name" value="PHA_reg_PhaR"/>
    <property type="match status" value="1"/>
</dbReference>
<gene>
    <name evidence="4" type="primary">phaR</name>
    <name evidence="4" type="ORF">GE300_00950</name>
</gene>
<feature type="compositionally biased region" description="Basic and acidic residues" evidence="1">
    <location>
        <begin position="156"/>
        <end position="167"/>
    </location>
</feature>
<reference evidence="4 5" key="1">
    <citation type="submission" date="2019-10" db="EMBL/GenBank/DDBJ databases">
        <title>Cognatihalovulum marinum gen. nov. sp. nov., a new member of the family Rhodobacteraceae isolated from deep seawater of the Northwest Indian Ocean.</title>
        <authorList>
            <person name="Ruan C."/>
            <person name="Wang J."/>
            <person name="Zheng X."/>
            <person name="Song L."/>
            <person name="Zhu Y."/>
            <person name="Huang Y."/>
            <person name="Lu Z."/>
            <person name="Du W."/>
            <person name="Huang L."/>
            <person name="Dai X."/>
        </authorList>
    </citation>
    <scope>NUCLEOTIDE SEQUENCE [LARGE SCALE GENOMIC DNA]</scope>
    <source>
        <strain evidence="4 5">2CG4</strain>
    </source>
</reference>
<evidence type="ECO:0000256" key="1">
    <source>
        <dbReference type="SAM" id="MobiDB-lite"/>
    </source>
</evidence>
<evidence type="ECO:0000259" key="2">
    <source>
        <dbReference type="Pfam" id="PF05233"/>
    </source>
</evidence>
<dbReference type="Proteomes" id="UP000474957">
    <property type="component" value="Unassembled WGS sequence"/>
</dbReference>
<evidence type="ECO:0000259" key="3">
    <source>
        <dbReference type="Pfam" id="PF07879"/>
    </source>
</evidence>
<feature type="domain" description="PHA accumulation regulator DNA-binding N-terminal" evidence="3">
    <location>
        <begin position="13"/>
        <end position="73"/>
    </location>
</feature>
<sequence length="203" mass="23166">MARARSDSDDPVVIKKYANRRLYNTQKSAYVTLENLAEMVRNEVDFVVRDAKSGEDITRSVLTQIIFEEEAKGHTMLPANFLRQLIRLYGDTLQGVVPGYLEASMETFLRNQERLREHVTQALGANPAMANFEALTRTNMEIYENAMRMFTPFSARTDRTDRARTEAGTEAPNAPQSKDVELEELKTQLKAMQDQLTRLVKDS</sequence>
<dbReference type="GO" id="GO:0006355">
    <property type="term" value="P:regulation of DNA-templated transcription"/>
    <property type="evidence" value="ECO:0007669"/>
    <property type="project" value="InterPro"/>
</dbReference>
<dbReference type="Pfam" id="PF05233">
    <property type="entry name" value="PHB_acc"/>
    <property type="match status" value="1"/>
</dbReference>
<accession>A0A6L5YV68</accession>
<feature type="region of interest" description="Disordered" evidence="1">
    <location>
        <begin position="154"/>
        <end position="180"/>
    </location>
</feature>
<feature type="domain" description="PHB accumulation regulatory" evidence="2">
    <location>
        <begin position="77"/>
        <end position="116"/>
    </location>
</feature>
<dbReference type="InterPro" id="IPR010134">
    <property type="entry name" value="PHA_reg_PhaR"/>
</dbReference>
<comment type="caution">
    <text evidence="4">The sequence shown here is derived from an EMBL/GenBank/DDBJ whole genome shotgun (WGS) entry which is preliminary data.</text>
</comment>
<keyword evidence="5" id="KW-1185">Reference proteome</keyword>
<dbReference type="AlphaFoldDB" id="A0A6L5YV68"/>
<evidence type="ECO:0000313" key="4">
    <source>
        <dbReference type="EMBL" id="MSU88181.1"/>
    </source>
</evidence>
<dbReference type="InterPro" id="IPR007897">
    <property type="entry name" value="PHB_accumulat"/>
</dbReference>
<protein>
    <submittedName>
        <fullName evidence="4">Polyhydroxyalkanoate synthesis repressor PhaR</fullName>
    </submittedName>
</protein>
<dbReference type="RefSeq" id="WP_154444004.1">
    <property type="nucleotide sequence ID" value="NZ_WIND01000001.1"/>
</dbReference>